<keyword evidence="1" id="KW-0812">Transmembrane</keyword>
<dbReference type="RefSeq" id="WP_133241473.1">
    <property type="nucleotide sequence ID" value="NZ_QENZ01000005.1"/>
</dbReference>
<evidence type="ECO:0000313" key="3">
    <source>
        <dbReference type="Proteomes" id="UP000251835"/>
    </source>
</evidence>
<comment type="caution">
    <text evidence="2">The sequence shown here is derived from an EMBL/GenBank/DDBJ whole genome shotgun (WGS) entry which is preliminary data.</text>
</comment>
<name>A0A7L4UMY4_BALHA</name>
<protein>
    <submittedName>
        <fullName evidence="2">Uncharacterized protein</fullName>
    </submittedName>
</protein>
<dbReference type="EMBL" id="QENZ01000005">
    <property type="protein sequence ID" value="PVX49902.1"/>
    <property type="molecule type" value="Genomic_DNA"/>
</dbReference>
<organism evidence="2 3">
    <name type="scientific">Balneicella halophila</name>
    <dbReference type="NCBI Taxonomy" id="1537566"/>
    <lineage>
        <taxon>Bacteria</taxon>
        <taxon>Pseudomonadati</taxon>
        <taxon>Bacteroidota</taxon>
        <taxon>Bacteroidia</taxon>
        <taxon>Bacteroidales</taxon>
        <taxon>Balneicellaceae</taxon>
        <taxon>Balneicella</taxon>
    </lineage>
</organism>
<dbReference type="Proteomes" id="UP000251835">
    <property type="component" value="Unassembled WGS sequence"/>
</dbReference>
<keyword evidence="3" id="KW-1185">Reference proteome</keyword>
<evidence type="ECO:0000256" key="1">
    <source>
        <dbReference type="SAM" id="Phobius"/>
    </source>
</evidence>
<reference evidence="2 3" key="1">
    <citation type="submission" date="2018-05" db="EMBL/GenBank/DDBJ databases">
        <title>Genomic Encyclopedia of Type Strains, Phase IV (KMG-IV): sequencing the most valuable type-strain genomes for metagenomic binning, comparative biology and taxonomic classification.</title>
        <authorList>
            <person name="Goeker M."/>
        </authorList>
    </citation>
    <scope>NUCLEOTIDE SEQUENCE [LARGE SCALE GENOMIC DNA]</scope>
    <source>
        <strain evidence="2 3">DSM 28579</strain>
    </source>
</reference>
<feature type="transmembrane region" description="Helical" evidence="1">
    <location>
        <begin position="34"/>
        <end position="54"/>
    </location>
</feature>
<evidence type="ECO:0000313" key="2">
    <source>
        <dbReference type="EMBL" id="PVX49902.1"/>
    </source>
</evidence>
<accession>A0A7L4UMY4</accession>
<keyword evidence="1" id="KW-0472">Membrane</keyword>
<feature type="transmembrane region" description="Helical" evidence="1">
    <location>
        <begin position="9"/>
        <end position="28"/>
    </location>
</feature>
<proteinExistence type="predicted"/>
<dbReference type="AlphaFoldDB" id="A0A7L4UMY4"/>
<keyword evidence="1" id="KW-1133">Transmembrane helix</keyword>
<gene>
    <name evidence="2" type="ORF">C7377_1540</name>
</gene>
<sequence length="62" mass="7168">MKKKLYRNAIILFVVVWFILASVLVYIVGIPFSFALAFKIMIGCAMIAMSYYYVVSRNHDLD</sequence>